<accession>A0A3N0CBJ4</accession>
<dbReference type="CDD" id="cd06558">
    <property type="entry name" value="crotonase-like"/>
    <property type="match status" value="1"/>
</dbReference>
<evidence type="ECO:0000313" key="1">
    <source>
        <dbReference type="EMBL" id="RNL60810.1"/>
    </source>
</evidence>
<sequence length="299" mass="33047">MGLDSRHSGEVDCPKSNQRFDYRTRRSCSVTFEDIRLTRDGQVALITLARPKALNALRAQTVIELNRAIDEVEADPDVKVVVLGADGDRAFSSGVDLVNDPAPANTMEVDAIAQRNARMIERLWYLDKVLITSVKGVALAAGCNLALIGDLTVCGKSSSFGEPEIRHGTLSPLLLLPWLTHFKLMNHMYLTGDSVAADEAYRLGLVNKVVEDDRVDAEALVLAHRIANAPLLTLQSVKRSVRMMLDAQGFKGTQMGHRFADTLVLDSTGLPERDRLRTIRQEEGFKAFLEARDTPYQTD</sequence>
<keyword evidence="2" id="KW-1185">Reference proteome</keyword>
<dbReference type="Gene3D" id="3.90.226.10">
    <property type="entry name" value="2-enoyl-CoA Hydratase, Chain A, domain 1"/>
    <property type="match status" value="1"/>
</dbReference>
<dbReference type="AlphaFoldDB" id="A0A3N0CBJ4"/>
<dbReference type="InterPro" id="IPR029045">
    <property type="entry name" value="ClpP/crotonase-like_dom_sf"/>
</dbReference>
<dbReference type="OrthoDB" id="9807606at2"/>
<dbReference type="PANTHER" id="PTHR11941">
    <property type="entry name" value="ENOYL-COA HYDRATASE-RELATED"/>
    <property type="match status" value="1"/>
</dbReference>
<comment type="caution">
    <text evidence="1">The sequence shown here is derived from an EMBL/GenBank/DDBJ whole genome shotgun (WGS) entry which is preliminary data.</text>
</comment>
<dbReference type="SUPFAM" id="SSF52096">
    <property type="entry name" value="ClpP/crotonase"/>
    <property type="match status" value="1"/>
</dbReference>
<name>A0A3N0CBJ4_9ACTN</name>
<proteinExistence type="predicted"/>
<dbReference type="PANTHER" id="PTHR11941:SF54">
    <property type="entry name" value="ENOYL-COA HYDRATASE, MITOCHONDRIAL"/>
    <property type="match status" value="1"/>
</dbReference>
<reference evidence="1 2" key="1">
    <citation type="submission" date="2018-11" db="EMBL/GenBank/DDBJ databases">
        <authorList>
            <person name="Li F."/>
        </authorList>
    </citation>
    <scope>NUCLEOTIDE SEQUENCE [LARGE SCALE GENOMIC DNA]</scope>
    <source>
        <strain evidence="1 2">Gsoil 097</strain>
    </source>
</reference>
<dbReference type="GO" id="GO:0006635">
    <property type="term" value="P:fatty acid beta-oxidation"/>
    <property type="evidence" value="ECO:0007669"/>
    <property type="project" value="TreeGrafter"/>
</dbReference>
<keyword evidence="1" id="KW-0413">Isomerase</keyword>
<organism evidence="1 2">
    <name type="scientific">Nocardioides marmoriginsengisoli</name>
    <dbReference type="NCBI Taxonomy" id="661483"/>
    <lineage>
        <taxon>Bacteria</taxon>
        <taxon>Bacillati</taxon>
        <taxon>Actinomycetota</taxon>
        <taxon>Actinomycetes</taxon>
        <taxon>Propionibacteriales</taxon>
        <taxon>Nocardioidaceae</taxon>
        <taxon>Nocardioides</taxon>
    </lineage>
</organism>
<dbReference type="GO" id="GO:0016853">
    <property type="term" value="F:isomerase activity"/>
    <property type="evidence" value="ECO:0007669"/>
    <property type="project" value="UniProtKB-KW"/>
</dbReference>
<dbReference type="Proteomes" id="UP000267128">
    <property type="component" value="Unassembled WGS sequence"/>
</dbReference>
<gene>
    <name evidence="1" type="ORF">EFK50_21215</name>
</gene>
<dbReference type="EMBL" id="RJSE01000009">
    <property type="protein sequence ID" value="RNL60810.1"/>
    <property type="molecule type" value="Genomic_DNA"/>
</dbReference>
<dbReference type="InterPro" id="IPR001753">
    <property type="entry name" value="Enoyl-CoA_hydra/iso"/>
</dbReference>
<protein>
    <submittedName>
        <fullName evidence="1">Enoyl-CoA hydratase/isomerase family protein</fullName>
    </submittedName>
</protein>
<dbReference type="Pfam" id="PF00378">
    <property type="entry name" value="ECH_1"/>
    <property type="match status" value="1"/>
</dbReference>
<evidence type="ECO:0000313" key="2">
    <source>
        <dbReference type="Proteomes" id="UP000267128"/>
    </source>
</evidence>